<evidence type="ECO:0000256" key="1">
    <source>
        <dbReference type="SAM" id="Phobius"/>
    </source>
</evidence>
<sequence>MGFLVAVVAHRCSFGRRARPSSAVVRTNRREGNMLSAVICATVVLLFFFPCWWLLPVCDLQFHLQATDWWSLAWSLLCYIATLHGGVLRLLSSTCLHCYWCNHLFMVLSLFFQFSLLGHLAIRPAVWKDYFVAVIAAAASIQV</sequence>
<proteinExistence type="predicted"/>
<accession>A0A0A9D7Y9</accession>
<evidence type="ECO:0000313" key="2">
    <source>
        <dbReference type="EMBL" id="JAD83921.1"/>
    </source>
</evidence>
<reference evidence="2" key="1">
    <citation type="submission" date="2014-09" db="EMBL/GenBank/DDBJ databases">
        <authorList>
            <person name="Magalhaes I.L.F."/>
            <person name="Oliveira U."/>
            <person name="Santos F.R."/>
            <person name="Vidigal T.H.D.A."/>
            <person name="Brescovit A.D."/>
            <person name="Santos A.J."/>
        </authorList>
    </citation>
    <scope>NUCLEOTIDE SEQUENCE</scope>
    <source>
        <tissue evidence="2">Shoot tissue taken approximately 20 cm above the soil surface</tissue>
    </source>
</reference>
<keyword evidence="1" id="KW-0812">Transmembrane</keyword>
<dbReference type="EMBL" id="GBRH01213974">
    <property type="protein sequence ID" value="JAD83921.1"/>
    <property type="molecule type" value="Transcribed_RNA"/>
</dbReference>
<feature type="transmembrane region" description="Helical" evidence="1">
    <location>
        <begin position="103"/>
        <end position="122"/>
    </location>
</feature>
<protein>
    <submittedName>
        <fullName evidence="2">Uncharacterized protein</fullName>
    </submittedName>
</protein>
<reference evidence="2" key="2">
    <citation type="journal article" date="2015" name="Data Brief">
        <title>Shoot transcriptome of the giant reed, Arundo donax.</title>
        <authorList>
            <person name="Barrero R.A."/>
            <person name="Guerrero F.D."/>
            <person name="Moolhuijzen P."/>
            <person name="Goolsby J.A."/>
            <person name="Tidwell J."/>
            <person name="Bellgard S.E."/>
            <person name="Bellgard M.I."/>
        </authorList>
    </citation>
    <scope>NUCLEOTIDE SEQUENCE</scope>
    <source>
        <tissue evidence="2">Shoot tissue taken approximately 20 cm above the soil surface</tissue>
    </source>
</reference>
<keyword evidence="1" id="KW-1133">Transmembrane helix</keyword>
<organism evidence="2">
    <name type="scientific">Arundo donax</name>
    <name type="common">Giant reed</name>
    <name type="synonym">Donax arundinaceus</name>
    <dbReference type="NCBI Taxonomy" id="35708"/>
    <lineage>
        <taxon>Eukaryota</taxon>
        <taxon>Viridiplantae</taxon>
        <taxon>Streptophyta</taxon>
        <taxon>Embryophyta</taxon>
        <taxon>Tracheophyta</taxon>
        <taxon>Spermatophyta</taxon>
        <taxon>Magnoliopsida</taxon>
        <taxon>Liliopsida</taxon>
        <taxon>Poales</taxon>
        <taxon>Poaceae</taxon>
        <taxon>PACMAD clade</taxon>
        <taxon>Arundinoideae</taxon>
        <taxon>Arundineae</taxon>
        <taxon>Arundo</taxon>
    </lineage>
</organism>
<keyword evidence="1" id="KW-0472">Membrane</keyword>
<dbReference type="AlphaFoldDB" id="A0A0A9D7Y9"/>
<feature type="transmembrane region" description="Helical" evidence="1">
    <location>
        <begin position="70"/>
        <end position="91"/>
    </location>
</feature>
<name>A0A0A9D7Y9_ARUDO</name>
<feature type="transmembrane region" description="Helical" evidence="1">
    <location>
        <begin position="35"/>
        <end position="55"/>
    </location>
</feature>